<comment type="caution">
    <text evidence="8">The sequence shown here is derived from an EMBL/GenBank/DDBJ whole genome shotgun (WGS) entry which is preliminary data.</text>
</comment>
<evidence type="ECO:0000256" key="3">
    <source>
        <dbReference type="ARBA" id="ARBA00022679"/>
    </source>
</evidence>
<keyword evidence="3 7" id="KW-0808">Transferase</keyword>
<protein>
    <submittedName>
        <fullName evidence="8">Uncharacterized protein</fullName>
    </submittedName>
</protein>
<keyword evidence="6" id="KW-0414">Isoprene biosynthesis</keyword>
<dbReference type="Pfam" id="PF00348">
    <property type="entry name" value="polyprenyl_synt"/>
    <property type="match status" value="1"/>
</dbReference>
<evidence type="ECO:0000256" key="4">
    <source>
        <dbReference type="ARBA" id="ARBA00022723"/>
    </source>
</evidence>
<reference evidence="8" key="1">
    <citation type="submission" date="2021-09" db="EMBL/GenBank/DDBJ databases">
        <authorList>
            <consortium name="AG Swart"/>
            <person name="Singh M."/>
            <person name="Singh A."/>
            <person name="Seah K."/>
            <person name="Emmerich C."/>
        </authorList>
    </citation>
    <scope>NUCLEOTIDE SEQUENCE</scope>
    <source>
        <strain evidence="8">ATCC30299</strain>
    </source>
</reference>
<name>A0AAU9IEU6_9CILI</name>
<dbReference type="GO" id="GO:0046872">
    <property type="term" value="F:metal ion binding"/>
    <property type="evidence" value="ECO:0007669"/>
    <property type="project" value="UniProtKB-KW"/>
</dbReference>
<evidence type="ECO:0000313" key="8">
    <source>
        <dbReference type="EMBL" id="CAG9312647.1"/>
    </source>
</evidence>
<dbReference type="SUPFAM" id="SSF48576">
    <property type="entry name" value="Terpenoid synthases"/>
    <property type="match status" value="1"/>
</dbReference>
<gene>
    <name evidence="8" type="ORF">BSTOLATCC_MIC7173</name>
</gene>
<dbReference type="GO" id="GO:0004659">
    <property type="term" value="F:prenyltransferase activity"/>
    <property type="evidence" value="ECO:0007669"/>
    <property type="project" value="InterPro"/>
</dbReference>
<dbReference type="Proteomes" id="UP001162131">
    <property type="component" value="Unassembled WGS sequence"/>
</dbReference>
<dbReference type="Gene3D" id="1.10.600.10">
    <property type="entry name" value="Farnesyl Diphosphate Synthase"/>
    <property type="match status" value="1"/>
</dbReference>
<dbReference type="AlphaFoldDB" id="A0AAU9IEU6"/>
<keyword evidence="5" id="KW-0460">Magnesium</keyword>
<dbReference type="CDD" id="cd00867">
    <property type="entry name" value="Trans_IPPS"/>
    <property type="match status" value="1"/>
</dbReference>
<evidence type="ECO:0000256" key="2">
    <source>
        <dbReference type="ARBA" id="ARBA00006706"/>
    </source>
</evidence>
<dbReference type="InterPro" id="IPR008949">
    <property type="entry name" value="Isoprenoid_synthase_dom_sf"/>
</dbReference>
<dbReference type="GO" id="GO:1990234">
    <property type="term" value="C:transferase complex"/>
    <property type="evidence" value="ECO:0007669"/>
    <property type="project" value="TreeGrafter"/>
</dbReference>
<dbReference type="InterPro" id="IPR000092">
    <property type="entry name" value="Polyprenyl_synt"/>
</dbReference>
<evidence type="ECO:0000313" key="9">
    <source>
        <dbReference type="Proteomes" id="UP001162131"/>
    </source>
</evidence>
<evidence type="ECO:0000256" key="5">
    <source>
        <dbReference type="ARBA" id="ARBA00022842"/>
    </source>
</evidence>
<dbReference type="GO" id="GO:0006744">
    <property type="term" value="P:ubiquinone biosynthetic process"/>
    <property type="evidence" value="ECO:0007669"/>
    <property type="project" value="TreeGrafter"/>
</dbReference>
<comment type="cofactor">
    <cofactor evidence="1">
        <name>Mg(2+)</name>
        <dbReference type="ChEBI" id="CHEBI:18420"/>
    </cofactor>
</comment>
<comment type="similarity">
    <text evidence="2 7">Belongs to the FPP/GGPP synthase family.</text>
</comment>
<accession>A0AAU9IEU6</accession>
<dbReference type="PANTHER" id="PTHR12001:SF69">
    <property type="entry name" value="ALL TRANS-POLYPRENYL-DIPHOSPHATE SYNTHASE PDSS1"/>
    <property type="match status" value="1"/>
</dbReference>
<sequence length="372" mass="40991">MLRWKTICWASFTTACMQRTPEKLLGLASAYAERQIFHHFANGHYPDAGIFIFSDKCLRKNPINDSQLDKYCKDKISALQEMANPTFRDAIKSHLSSIDASISKMLKIDIKATDIVTKFFDAYGTKHIHASAMLLMAQALGEISTKQIIFTQAIELAHFGSSIHSKIMDTSTEASWLHMFLGDNGMILGGDYMISNASIQCCRINSLPLIQLLCLIIQNISKGSILSLKGETVSQALINYCALCFYKTASIMANGCQGIAYLGNSDMKRSYDYGKHLGMALGVVGDIKDYLNGKIRYNSFPVLFAAGAHTNISELIENKQENLVKELVADANGVGWAKKLAIHHIEAAIETAKLFEDPKDLVSLTASIANSL</sequence>
<dbReference type="EMBL" id="CAJZBQ010000008">
    <property type="protein sequence ID" value="CAG9312647.1"/>
    <property type="molecule type" value="Genomic_DNA"/>
</dbReference>
<dbReference type="PANTHER" id="PTHR12001">
    <property type="entry name" value="GERANYLGERANYL PYROPHOSPHATE SYNTHASE"/>
    <property type="match status" value="1"/>
</dbReference>
<organism evidence="8 9">
    <name type="scientific">Blepharisma stoltei</name>
    <dbReference type="NCBI Taxonomy" id="1481888"/>
    <lineage>
        <taxon>Eukaryota</taxon>
        <taxon>Sar</taxon>
        <taxon>Alveolata</taxon>
        <taxon>Ciliophora</taxon>
        <taxon>Postciliodesmatophora</taxon>
        <taxon>Heterotrichea</taxon>
        <taxon>Heterotrichida</taxon>
        <taxon>Blepharismidae</taxon>
        <taxon>Blepharisma</taxon>
    </lineage>
</organism>
<dbReference type="PROSITE" id="PS51257">
    <property type="entry name" value="PROKAR_LIPOPROTEIN"/>
    <property type="match status" value="1"/>
</dbReference>
<evidence type="ECO:0000256" key="7">
    <source>
        <dbReference type="RuleBase" id="RU004466"/>
    </source>
</evidence>
<dbReference type="GO" id="GO:0008299">
    <property type="term" value="P:isoprenoid biosynthetic process"/>
    <property type="evidence" value="ECO:0007669"/>
    <property type="project" value="UniProtKB-KW"/>
</dbReference>
<proteinExistence type="inferred from homology"/>
<evidence type="ECO:0000256" key="1">
    <source>
        <dbReference type="ARBA" id="ARBA00001946"/>
    </source>
</evidence>
<keyword evidence="4" id="KW-0479">Metal-binding</keyword>
<evidence type="ECO:0000256" key="6">
    <source>
        <dbReference type="ARBA" id="ARBA00023229"/>
    </source>
</evidence>
<keyword evidence="9" id="KW-1185">Reference proteome</keyword>